<evidence type="ECO:0000256" key="1">
    <source>
        <dbReference type="ARBA" id="ARBA00022516"/>
    </source>
</evidence>
<keyword evidence="11" id="KW-1185">Reference proteome</keyword>
<comment type="catalytic activity">
    <reaction evidence="8 9">
        <text>sn-glycerol 1-phosphate + (2E,6E,10E)-geranylgeranyl diphosphate = sn-3-O-(geranylgeranyl)glycerol 1-phosphate + diphosphate</text>
        <dbReference type="Rhea" id="RHEA:23404"/>
        <dbReference type="ChEBI" id="CHEBI:33019"/>
        <dbReference type="ChEBI" id="CHEBI:57677"/>
        <dbReference type="ChEBI" id="CHEBI:57685"/>
        <dbReference type="ChEBI" id="CHEBI:58756"/>
        <dbReference type="EC" id="2.5.1.41"/>
    </reaction>
</comment>
<evidence type="ECO:0000256" key="8">
    <source>
        <dbReference type="ARBA" id="ARBA00047288"/>
    </source>
</evidence>
<evidence type="ECO:0000256" key="4">
    <source>
        <dbReference type="ARBA" id="ARBA00022842"/>
    </source>
</evidence>
<evidence type="ECO:0000256" key="2">
    <source>
        <dbReference type="ARBA" id="ARBA00022679"/>
    </source>
</evidence>
<comment type="cofactor">
    <cofactor evidence="9">
        <name>Mg(2+)</name>
        <dbReference type="ChEBI" id="CHEBI:18420"/>
    </cofactor>
</comment>
<dbReference type="PANTHER" id="PTHR40029">
    <property type="match status" value="1"/>
</dbReference>
<keyword evidence="3 9" id="KW-0479">Metal-binding</keyword>
<dbReference type="NCBIfam" id="TIGR01768">
    <property type="entry name" value="GGGP-family"/>
    <property type="match status" value="1"/>
</dbReference>
<dbReference type="NCBIfam" id="NF003198">
    <property type="entry name" value="PRK04169.1-2"/>
    <property type="match status" value="1"/>
</dbReference>
<keyword evidence="7 9" id="KW-1208">Phospholipid metabolism</keyword>
<dbReference type="EC" id="2.5.1.41" evidence="9"/>
<keyword evidence="4 9" id="KW-0460">Magnesium</keyword>
<keyword evidence="1 9" id="KW-0444">Lipid biosynthesis</keyword>
<reference evidence="10 11" key="1">
    <citation type="submission" date="2017-04" db="EMBL/GenBank/DDBJ databases">
        <authorList>
            <person name="Varghese N."/>
            <person name="Submissions S."/>
        </authorList>
    </citation>
    <scope>NUCLEOTIDE SEQUENCE [LARGE SCALE GENOMIC DNA]</scope>
    <source>
        <strain evidence="10 11">DSM 9789</strain>
    </source>
</reference>
<evidence type="ECO:0000313" key="11">
    <source>
        <dbReference type="Proteomes" id="UP000192315"/>
    </source>
</evidence>
<dbReference type="UniPathway" id="UPA00940"/>
<feature type="binding site" evidence="9">
    <location>
        <position position="51"/>
    </location>
    <ligand>
        <name>Mg(2+)</name>
        <dbReference type="ChEBI" id="CHEBI:18420"/>
    </ligand>
</feature>
<evidence type="ECO:0000256" key="3">
    <source>
        <dbReference type="ARBA" id="ARBA00022723"/>
    </source>
</evidence>
<keyword evidence="9" id="KW-0963">Cytoplasm</keyword>
<dbReference type="GO" id="GO:0120536">
    <property type="term" value="F:heptaprenylglyceryl phosphate synthase activity"/>
    <property type="evidence" value="ECO:0007669"/>
    <property type="project" value="UniProtKB-ARBA"/>
</dbReference>
<dbReference type="Gene3D" id="3.20.20.390">
    <property type="entry name" value="FMN-linked oxidoreductases"/>
    <property type="match status" value="1"/>
</dbReference>
<comment type="caution">
    <text evidence="9">Lacks conserved residue(s) required for the propagation of feature annotation.</text>
</comment>
<dbReference type="PANTHER" id="PTHR40029:SF2">
    <property type="entry name" value="HEPTAPRENYLGLYCERYL PHOSPHATE SYNTHASE"/>
    <property type="match status" value="1"/>
</dbReference>
<dbReference type="NCBIfam" id="TIGR01769">
    <property type="entry name" value="GGGP"/>
    <property type="match status" value="1"/>
</dbReference>
<name>A0A8G2L8N9_PICTO</name>
<keyword evidence="6 9" id="KW-0594">Phospholipid biosynthesis</keyword>
<dbReference type="RefSeq" id="WP_084273297.1">
    <property type="nucleotide sequence ID" value="NZ_FWYE01000006.1"/>
</dbReference>
<dbReference type="GO" id="GO:0005737">
    <property type="term" value="C:cytoplasm"/>
    <property type="evidence" value="ECO:0007669"/>
    <property type="project" value="UniProtKB-SubCell"/>
</dbReference>
<keyword evidence="2 9" id="KW-0808">Transferase</keyword>
<feature type="binding site" evidence="9">
    <location>
        <begin position="201"/>
        <end position="202"/>
    </location>
    <ligand>
        <name>sn-glycerol 1-phosphate</name>
        <dbReference type="ChEBI" id="CHEBI:57685"/>
    </ligand>
</feature>
<dbReference type="InterPro" id="IPR039074">
    <property type="entry name" value="GGGP/HepGP_synthase_I"/>
</dbReference>
<dbReference type="EMBL" id="FWYE01000006">
    <property type="protein sequence ID" value="SMD31711.1"/>
    <property type="molecule type" value="Genomic_DNA"/>
</dbReference>
<evidence type="ECO:0000256" key="6">
    <source>
        <dbReference type="ARBA" id="ARBA00023209"/>
    </source>
</evidence>
<evidence type="ECO:0000256" key="5">
    <source>
        <dbReference type="ARBA" id="ARBA00023098"/>
    </source>
</evidence>
<evidence type="ECO:0000256" key="7">
    <source>
        <dbReference type="ARBA" id="ARBA00023264"/>
    </source>
</evidence>
<dbReference type="SUPFAM" id="SSF51395">
    <property type="entry name" value="FMN-linked oxidoreductases"/>
    <property type="match status" value="1"/>
</dbReference>
<dbReference type="InterPro" id="IPR008205">
    <property type="entry name" value="GGGP_HepGP_synthase"/>
</dbReference>
<dbReference type="GO" id="GO:0047294">
    <property type="term" value="F:phosphoglycerol geranylgeranyltransferase activity"/>
    <property type="evidence" value="ECO:0007669"/>
    <property type="project" value="UniProtKB-UniRule"/>
</dbReference>
<evidence type="ECO:0000313" key="10">
    <source>
        <dbReference type="EMBL" id="SMD31711.1"/>
    </source>
</evidence>
<comment type="similarity">
    <text evidence="9">Belongs to the GGGP/HepGP synthase family. Group II subfamily.</text>
</comment>
<feature type="binding site" evidence="9">
    <location>
        <begin position="170"/>
        <end position="176"/>
    </location>
    <ligand>
        <name>sn-glycerol 1-phosphate</name>
        <dbReference type="ChEBI" id="CHEBI:57685"/>
    </ligand>
</feature>
<dbReference type="InterPro" id="IPR038597">
    <property type="entry name" value="GGGP/HepGP_synthase_sf"/>
</dbReference>
<sequence>MTVYNDIIEKLKRKKIHMTLIDPASQDIESSGRIAEAAERAGTDFIMIGGSTRINSELMDKTIGAIKSKTSLKTIIFPGSPEMISPRADAIYYMSLMNSRNIDFIIGHQVKTSLFLRQLAIETIPMAYLIFEPGMTVGRVGEANLIKRDDPDTALLYALAAETFGMKLVYLESGSGSPTYVSENVIKKIKEYVKIPVIVGGGIRDKNAAEKLAAAGADIIVTGTIVERSRNVYEALQEIISSI</sequence>
<dbReference type="GO" id="GO:0046474">
    <property type="term" value="P:glycerophospholipid biosynthetic process"/>
    <property type="evidence" value="ECO:0007669"/>
    <property type="project" value="UniProtKB-UniRule"/>
</dbReference>
<comment type="caution">
    <text evidence="10">The sequence shown here is derived from an EMBL/GenBank/DDBJ whole genome shotgun (WGS) entry which is preliminary data.</text>
</comment>
<feature type="binding site" evidence="9">
    <location>
        <begin position="223"/>
        <end position="224"/>
    </location>
    <ligand>
        <name>sn-glycerol 1-phosphate</name>
        <dbReference type="ChEBI" id="CHEBI:57685"/>
    </ligand>
</feature>
<keyword evidence="5 9" id="KW-0443">Lipid metabolism</keyword>
<dbReference type="AlphaFoldDB" id="A0A8G2L8N9"/>
<dbReference type="Proteomes" id="UP000192315">
    <property type="component" value="Unassembled WGS sequence"/>
</dbReference>
<proteinExistence type="inferred from homology"/>
<comment type="function">
    <text evidence="9">Prenyltransferase that catalyzes the transfer of the geranylgeranyl moiety of geranylgeranyl diphosphate (GGPP) to the C3 hydroxyl of sn-glycerol-1-phosphate (G1P). This reaction is the first ether-bond-formation step in the biosynthesis of archaeal membrane lipids.</text>
</comment>
<dbReference type="CDD" id="cd02812">
    <property type="entry name" value="PcrB_like"/>
    <property type="match status" value="1"/>
</dbReference>
<comment type="pathway">
    <text evidence="9">Membrane lipid metabolism; glycerophospholipid metabolism.</text>
</comment>
<protein>
    <recommendedName>
        <fullName evidence="9">Geranylgeranylglyceryl phosphate synthase</fullName>
        <shortName evidence="9">GGGP synthase</shortName>
        <shortName evidence="9">GGGPS</shortName>
        <ecNumber evidence="9">2.5.1.41</ecNumber>
    </recommendedName>
    <alternativeName>
        <fullName evidence="9">(S)-3-O-geranylgeranylglyceryl phosphate synthase</fullName>
    </alternativeName>
    <alternativeName>
        <fullName evidence="9">Phosphoglycerol geranylgeranyltransferase</fullName>
    </alternativeName>
</protein>
<accession>A0A8G2L8N9</accession>
<gene>
    <name evidence="10" type="ORF">SAMN02745355_1626</name>
</gene>
<dbReference type="Pfam" id="PF01884">
    <property type="entry name" value="PcrB"/>
    <property type="match status" value="1"/>
</dbReference>
<dbReference type="GO" id="GO:0000287">
    <property type="term" value="F:magnesium ion binding"/>
    <property type="evidence" value="ECO:0007669"/>
    <property type="project" value="UniProtKB-UniRule"/>
</dbReference>
<comment type="subcellular location">
    <subcellularLocation>
        <location evidence="9">Cytoplasm</location>
    </subcellularLocation>
</comment>
<feature type="binding site" evidence="9">
    <location>
        <position position="22"/>
    </location>
    <ligand>
        <name>Mg(2+)</name>
        <dbReference type="ChEBI" id="CHEBI:18420"/>
    </ligand>
</feature>
<evidence type="ECO:0000256" key="9">
    <source>
        <dbReference type="HAMAP-Rule" id="MF_00112"/>
    </source>
</evidence>
<dbReference type="InterPro" id="IPR010946">
    <property type="entry name" value="GGGP_synth"/>
</dbReference>
<dbReference type="HAMAP" id="MF_00112">
    <property type="entry name" value="GGGP_HepGP_synthase"/>
    <property type="match status" value="1"/>
</dbReference>
<organism evidence="10 11">
    <name type="scientific">Picrophilus torridus (strain ATCC 700027 / DSM 9790 / JCM 10055 / NBRC 100828 / KAW 2/3)</name>
    <dbReference type="NCBI Taxonomy" id="1122961"/>
    <lineage>
        <taxon>Archaea</taxon>
        <taxon>Methanobacteriati</taxon>
        <taxon>Thermoplasmatota</taxon>
        <taxon>Thermoplasmata</taxon>
        <taxon>Thermoplasmatales</taxon>
        <taxon>Picrophilaceae</taxon>
        <taxon>Picrophilus</taxon>
    </lineage>
</organism>